<feature type="domain" description="Reverse transcriptase Ty1/copia-type" evidence="3">
    <location>
        <begin position="821"/>
        <end position="915"/>
    </location>
</feature>
<dbReference type="EMBL" id="OIVN01001224">
    <property type="protein sequence ID" value="SPC91390.1"/>
    <property type="molecule type" value="Genomic_DNA"/>
</dbReference>
<keyword evidence="1" id="KW-0645">Protease</keyword>
<dbReference type="InterPro" id="IPR013103">
    <property type="entry name" value="RVT_2"/>
</dbReference>
<dbReference type="PANTHER" id="PTHR11439:SF461">
    <property type="entry name" value="OS10G0432200 PROTEIN"/>
    <property type="match status" value="1"/>
</dbReference>
<keyword evidence="1" id="KW-0064">Aspartyl protease</keyword>
<organism evidence="6">
    <name type="scientific">Fagus sylvatica</name>
    <name type="common">Beechnut</name>
    <dbReference type="NCBI Taxonomy" id="28930"/>
    <lineage>
        <taxon>Eukaryota</taxon>
        <taxon>Viridiplantae</taxon>
        <taxon>Streptophyta</taxon>
        <taxon>Embryophyta</taxon>
        <taxon>Tracheophyta</taxon>
        <taxon>Spermatophyta</taxon>
        <taxon>Magnoliopsida</taxon>
        <taxon>eudicotyledons</taxon>
        <taxon>Gunneridae</taxon>
        <taxon>Pentapetalae</taxon>
        <taxon>rosids</taxon>
        <taxon>fabids</taxon>
        <taxon>Fagales</taxon>
        <taxon>Fagaceae</taxon>
        <taxon>Fagus</taxon>
    </lineage>
</organism>
<sequence length="1273" mass="143305">MINLGTLLNEWRIAVDSEARNSSKSKLLLVMAGYYLPALDSVSYPIDSMQRNLDWSHCSKCFVRSSSFLAFFRCLNHLRYCSAAAVRILVCPLPSKVEQSPKTHCLRWNSLSRIPIETPPPPLESSLEDDLSRAKITAIRRRTRRHAPIRDSARRHATRPTRLDHSCDATFIKGRKLWFYVTGEMKKPVKGSSKDENAFRIRLIEWDSNNHQILTWLRNTSIPSISNLLGNFDDARIAWDMLAKRYSSSHGTQGYQLSIEQYQIRQDPGQSINDFFARFQFIWDQLDLSDPPWDTPNDAMKYATRRDQMRLYQFLMALHEDYEPVRGQLLHQLPTPSLDAALNDLVREETRLQTLQAQNKLNVLATTSPLAPLQQSDSDQSSPNTRRSDRKSNKFCRYCKKHGHTIETCFRRNRSTAAVTHGDTDQTPTATVAPAHSRSAITLTIDQLEDIIAQAFVRVGNASSSSALSVLPGKFSSWLLDSACCNHMTPYPSFFSHTSSAHHAPTIHTANGSTMLVRSIGTVSTSKLSISDVFHDPRTGQELGTSRRIGCLFEISSLRLPATGVSAATSSSPSLSLWHSRLGHASSSRAPLSKMEEHKENFDTSLTQFVLSSYLPKFLYPFGEKLSSLLPMPSIVFQVQPFLIRLLMSAFLDLHPTINISDPLDSACFVLLQPHEHNKLEPRSRLCCFLGYGETQKGYRCYDPIAHRLRISRHVVFWEHRLFTEVSQFRPSFSLSSLSDLFPEVSPPSLESFPLSPEVSTSIPQTESSDHSSGSSSQETPHSSPESPAPAPSEDPAPATTLRRSSRAAMTEELDALSRTRTWDLVDLPPEKSVVGCKWVFKIKTRSNGSIERYKTRLVAKGFTQEYGIDYEETFAPVARLSSVRTLLAVAASRQWKLFQMDVKNAFLNGDLSEEAPRAWFAKFSSTVSRLGFSISSYDSALFLRRTGKGTILLLLYVDDIIITGDDLSGIQELKAFLSQNFEMKDLGHLSYFLGLEITSSDDGFYLTQAKYTSDLLSRAGLTDHKILDTPIEFNARLTPSSGELLPDPTLYWQLVGSLIYLTVTRPDISYAVHQVSQFMSAPRSTHYAAVLRILRYLKGTLFHGLHFSAQSPLTLRAYSDADWAGDLIDRRSTTGYCFLLGSSLISWRSKKHSVVARSSTEAEYRALADTTFELLWLRWLLQDLGVFTSSATPICCDNRSTIQIARNDVFHERTKHIEIDCHLVRHHLLQGSLQLISVSSHDQLADIFTKSHPTGRFRDLVSKLQLVSHPPP</sequence>
<gene>
    <name evidence="6" type="ORF">FSB_LOCUS19272</name>
</gene>
<dbReference type="GO" id="GO:0004190">
    <property type="term" value="F:aspartic-type endopeptidase activity"/>
    <property type="evidence" value="ECO:0007669"/>
    <property type="project" value="UniProtKB-KW"/>
</dbReference>
<evidence type="ECO:0000259" key="4">
    <source>
        <dbReference type="Pfam" id="PF22936"/>
    </source>
</evidence>
<accession>A0A2N9FWB6</accession>
<dbReference type="InterPro" id="IPR054722">
    <property type="entry name" value="PolX-like_BBD"/>
</dbReference>
<dbReference type="Pfam" id="PF25597">
    <property type="entry name" value="SH3_retrovirus"/>
    <property type="match status" value="1"/>
</dbReference>
<dbReference type="AlphaFoldDB" id="A0A2N9FWB6"/>
<dbReference type="PANTHER" id="PTHR11439">
    <property type="entry name" value="GAG-POL-RELATED RETROTRANSPOSON"/>
    <property type="match status" value="1"/>
</dbReference>
<dbReference type="Gene3D" id="3.20.20.80">
    <property type="entry name" value="Glycosidases"/>
    <property type="match status" value="1"/>
</dbReference>
<dbReference type="InterPro" id="IPR057670">
    <property type="entry name" value="SH3_retrovirus"/>
</dbReference>
<feature type="domain" description="Retrovirus-related Pol polyprotein from transposon TNT 1-94-like beta-barrel" evidence="4">
    <location>
        <begin position="478"/>
        <end position="539"/>
    </location>
</feature>
<feature type="region of interest" description="Disordered" evidence="2">
    <location>
        <begin position="752"/>
        <end position="811"/>
    </location>
</feature>
<keyword evidence="1" id="KW-0378">Hydrolase</keyword>
<dbReference type="InterPro" id="IPR043502">
    <property type="entry name" value="DNA/RNA_pol_sf"/>
</dbReference>
<feature type="compositionally biased region" description="Low complexity" evidence="2">
    <location>
        <begin position="771"/>
        <end position="786"/>
    </location>
</feature>
<feature type="domain" description="Retroviral polymerase SH3-like" evidence="5">
    <location>
        <begin position="666"/>
        <end position="727"/>
    </location>
</feature>
<reference evidence="6" key="1">
    <citation type="submission" date="2018-02" db="EMBL/GenBank/DDBJ databases">
        <authorList>
            <person name="Cohen D.B."/>
            <person name="Kent A.D."/>
        </authorList>
    </citation>
    <scope>NUCLEOTIDE SEQUENCE</scope>
</reference>
<protein>
    <submittedName>
        <fullName evidence="6">Uncharacterized protein</fullName>
    </submittedName>
</protein>
<dbReference type="SUPFAM" id="SSF56672">
    <property type="entry name" value="DNA/RNA polymerases"/>
    <property type="match status" value="1"/>
</dbReference>
<evidence type="ECO:0000256" key="1">
    <source>
        <dbReference type="ARBA" id="ARBA00022750"/>
    </source>
</evidence>
<evidence type="ECO:0000259" key="3">
    <source>
        <dbReference type="Pfam" id="PF07727"/>
    </source>
</evidence>
<proteinExistence type="predicted"/>
<evidence type="ECO:0000313" key="6">
    <source>
        <dbReference type="EMBL" id="SPC91390.1"/>
    </source>
</evidence>
<feature type="region of interest" description="Disordered" evidence="2">
    <location>
        <begin position="367"/>
        <end position="390"/>
    </location>
</feature>
<dbReference type="CDD" id="cd09272">
    <property type="entry name" value="RNase_HI_RT_Ty1"/>
    <property type="match status" value="1"/>
</dbReference>
<dbReference type="Pfam" id="PF22936">
    <property type="entry name" value="Pol_BBD"/>
    <property type="match status" value="1"/>
</dbReference>
<dbReference type="Pfam" id="PF07727">
    <property type="entry name" value="RVT_2"/>
    <property type="match status" value="1"/>
</dbReference>
<name>A0A2N9FWB6_FAGSY</name>
<evidence type="ECO:0000256" key="2">
    <source>
        <dbReference type="SAM" id="MobiDB-lite"/>
    </source>
</evidence>
<evidence type="ECO:0000259" key="5">
    <source>
        <dbReference type="Pfam" id="PF25597"/>
    </source>
</evidence>